<dbReference type="AlphaFoldDB" id="A0A976B3X9"/>
<name>A0A976B3X9_9BURK</name>
<feature type="domain" description="ProQ/FinO" evidence="5">
    <location>
        <begin position="83"/>
        <end position="197"/>
    </location>
</feature>
<accession>A0A976B3X9</accession>
<feature type="compositionally biased region" description="Low complexity" evidence="4">
    <location>
        <begin position="35"/>
        <end position="49"/>
    </location>
</feature>
<sequence length="232" mass="23783">MGFEQLAALRDQLAKKAAAESRKGERKGPRQGATGDASKGTSKGASKGGAPKRPRDGERTGAGADTPAGAKGRRAAPAAAPGKQVDPVVHSIARLQKHFPKAFPKNPAPKVPLKIGTFEDLTQHAAKLGLDEAELREAIRTWCSGARYWSCMVEGAKRLDLDGNEAGVVTLADAKRAQQLKARRAGAARQKAKAAAPAATEAPAAPAAAEAAAAPAEAEAPAPATPDTPETP</sequence>
<dbReference type="InterPro" id="IPR036442">
    <property type="entry name" value="ProQ/FinO_sf"/>
</dbReference>
<feature type="compositionally biased region" description="Low complexity" evidence="4">
    <location>
        <begin position="67"/>
        <end position="83"/>
    </location>
</feature>
<evidence type="ECO:0000256" key="4">
    <source>
        <dbReference type="SAM" id="MobiDB-lite"/>
    </source>
</evidence>
<dbReference type="Proteomes" id="UP000256952">
    <property type="component" value="Chromosome CBM2613_b"/>
</dbReference>
<evidence type="ECO:0000256" key="3">
    <source>
        <dbReference type="ARBA" id="ARBA00023186"/>
    </source>
</evidence>
<dbReference type="GO" id="GO:0010608">
    <property type="term" value="P:post-transcriptional regulation of gene expression"/>
    <property type="evidence" value="ECO:0007669"/>
    <property type="project" value="InterPro"/>
</dbReference>
<evidence type="ECO:0000259" key="5">
    <source>
        <dbReference type="SMART" id="SM00945"/>
    </source>
</evidence>
<dbReference type="EMBL" id="OFTH01000050">
    <property type="protein sequence ID" value="SOZ74194.1"/>
    <property type="molecule type" value="Genomic_DNA"/>
</dbReference>
<dbReference type="PANTHER" id="PTHR38106">
    <property type="entry name" value="RNA CHAPERONE PROQ"/>
    <property type="match status" value="1"/>
</dbReference>
<evidence type="ECO:0000256" key="2">
    <source>
        <dbReference type="ARBA" id="ARBA00022884"/>
    </source>
</evidence>
<dbReference type="GO" id="GO:0034057">
    <property type="term" value="F:RNA strand-exchange activity"/>
    <property type="evidence" value="ECO:0007669"/>
    <property type="project" value="InterPro"/>
</dbReference>
<dbReference type="RefSeq" id="WP_116332053.1">
    <property type="nucleotide sequence ID" value="NZ_LT992560.1"/>
</dbReference>
<dbReference type="Pfam" id="PF04352">
    <property type="entry name" value="ProQ"/>
    <property type="match status" value="1"/>
</dbReference>
<evidence type="ECO:0000313" key="6">
    <source>
        <dbReference type="EMBL" id="SOZ74194.1"/>
    </source>
</evidence>
<reference evidence="6 7" key="1">
    <citation type="submission" date="2018-01" db="EMBL/GenBank/DDBJ databases">
        <authorList>
            <person name="Clerissi C."/>
        </authorList>
    </citation>
    <scope>NUCLEOTIDE SEQUENCE [LARGE SCALE GENOMIC DNA]</scope>
    <source>
        <strain evidence="6">Cupriavidus taiwanensis STM 8556</strain>
    </source>
</reference>
<dbReference type="InterPro" id="IPR023529">
    <property type="entry name" value="ProQ"/>
</dbReference>
<dbReference type="Gene3D" id="1.10.1710.10">
    <property type="entry name" value="ProQ/FinO domain"/>
    <property type="match status" value="1"/>
</dbReference>
<dbReference type="SUPFAM" id="SSF48657">
    <property type="entry name" value="FinO-like"/>
    <property type="match status" value="1"/>
</dbReference>
<dbReference type="GO" id="GO:0005829">
    <property type="term" value="C:cytosol"/>
    <property type="evidence" value="ECO:0007669"/>
    <property type="project" value="TreeGrafter"/>
</dbReference>
<dbReference type="PANTHER" id="PTHR38106:SF1">
    <property type="entry name" value="RNA CHAPERONE PROQ"/>
    <property type="match status" value="1"/>
</dbReference>
<dbReference type="GO" id="GO:0033592">
    <property type="term" value="F:RNA strand annealing activity"/>
    <property type="evidence" value="ECO:0007669"/>
    <property type="project" value="InterPro"/>
</dbReference>
<keyword evidence="3" id="KW-0143">Chaperone</keyword>
<proteinExistence type="predicted"/>
<keyword evidence="2" id="KW-0694">RNA-binding</keyword>
<feature type="compositionally biased region" description="Low complexity" evidence="4">
    <location>
        <begin position="193"/>
        <end position="222"/>
    </location>
</feature>
<evidence type="ECO:0000313" key="7">
    <source>
        <dbReference type="Proteomes" id="UP000256952"/>
    </source>
</evidence>
<organism evidence="6 7">
    <name type="scientific">Cupriavidus taiwanensis</name>
    <dbReference type="NCBI Taxonomy" id="164546"/>
    <lineage>
        <taxon>Bacteria</taxon>
        <taxon>Pseudomonadati</taxon>
        <taxon>Pseudomonadota</taxon>
        <taxon>Betaproteobacteria</taxon>
        <taxon>Burkholderiales</taxon>
        <taxon>Burkholderiaceae</taxon>
        <taxon>Cupriavidus</taxon>
    </lineage>
</organism>
<feature type="region of interest" description="Disordered" evidence="4">
    <location>
        <begin position="182"/>
        <end position="232"/>
    </location>
</feature>
<feature type="compositionally biased region" description="Pro residues" evidence="4">
    <location>
        <begin position="223"/>
        <end position="232"/>
    </location>
</feature>
<feature type="compositionally biased region" description="Basic and acidic residues" evidence="4">
    <location>
        <begin position="12"/>
        <end position="28"/>
    </location>
</feature>
<protein>
    <recommendedName>
        <fullName evidence="5">ProQ/FinO domain-containing protein</fullName>
    </recommendedName>
</protein>
<keyword evidence="1" id="KW-0963">Cytoplasm</keyword>
<dbReference type="SMART" id="SM00945">
    <property type="entry name" value="ProQ"/>
    <property type="match status" value="1"/>
</dbReference>
<dbReference type="InterPro" id="IPR016103">
    <property type="entry name" value="ProQ/FinO"/>
</dbReference>
<comment type="caution">
    <text evidence="6">The sequence shown here is derived from an EMBL/GenBank/DDBJ whole genome shotgun (WGS) entry which is preliminary data.</text>
</comment>
<gene>
    <name evidence="6" type="ORF">CBM2613_B80058</name>
</gene>
<feature type="region of interest" description="Disordered" evidence="4">
    <location>
        <begin position="1"/>
        <end position="86"/>
    </location>
</feature>
<feature type="compositionally biased region" description="Basic residues" evidence="4">
    <location>
        <begin position="182"/>
        <end position="192"/>
    </location>
</feature>
<evidence type="ECO:0000256" key="1">
    <source>
        <dbReference type="ARBA" id="ARBA00022490"/>
    </source>
</evidence>